<dbReference type="Gene3D" id="1.10.472.80">
    <property type="entry name" value="Ypt/Rab-GAP domain of gyp1p, domain 3"/>
    <property type="match status" value="1"/>
</dbReference>
<keyword evidence="2" id="KW-0344">Guanine-nucleotide releasing factor</keyword>
<dbReference type="GO" id="GO:0005085">
    <property type="term" value="F:guanyl-nucleotide exchange factor activity"/>
    <property type="evidence" value="ECO:0007669"/>
    <property type="project" value="UniProtKB-KW"/>
</dbReference>
<feature type="domain" description="LRRK2 beta-propeller" evidence="5">
    <location>
        <begin position="141"/>
        <end position="404"/>
    </location>
</feature>
<organism evidence="6 7">
    <name type="scientific">Paralvinella palmiformis</name>
    <dbReference type="NCBI Taxonomy" id="53620"/>
    <lineage>
        <taxon>Eukaryota</taxon>
        <taxon>Metazoa</taxon>
        <taxon>Spiralia</taxon>
        <taxon>Lophotrochozoa</taxon>
        <taxon>Annelida</taxon>
        <taxon>Polychaeta</taxon>
        <taxon>Sedentaria</taxon>
        <taxon>Canalipalpata</taxon>
        <taxon>Terebellida</taxon>
        <taxon>Terebelliformia</taxon>
        <taxon>Alvinellidae</taxon>
        <taxon>Paralvinella</taxon>
    </lineage>
</organism>
<keyword evidence="1" id="KW-0597">Phosphoprotein</keyword>
<evidence type="ECO:0000313" key="6">
    <source>
        <dbReference type="EMBL" id="KAK2168019.1"/>
    </source>
</evidence>
<feature type="region of interest" description="Disordered" evidence="3">
    <location>
        <begin position="723"/>
        <end position="752"/>
    </location>
</feature>
<dbReference type="InterPro" id="IPR039919">
    <property type="entry name" value="ARHGEF10/ARHGEF17"/>
</dbReference>
<reference evidence="6" key="1">
    <citation type="journal article" date="2023" name="Mol. Biol. Evol.">
        <title>Third-Generation Sequencing Reveals the Adaptive Role of the Epigenome in Three Deep-Sea Polychaetes.</title>
        <authorList>
            <person name="Perez M."/>
            <person name="Aroh O."/>
            <person name="Sun Y."/>
            <person name="Lan Y."/>
            <person name="Juniper S.K."/>
            <person name="Young C.R."/>
            <person name="Angers B."/>
            <person name="Qian P.Y."/>
        </authorList>
    </citation>
    <scope>NUCLEOTIDE SEQUENCE</scope>
    <source>
        <strain evidence="6">P08H-3</strain>
    </source>
</reference>
<evidence type="ECO:0000256" key="2">
    <source>
        <dbReference type="ARBA" id="ARBA00022658"/>
    </source>
</evidence>
<dbReference type="Pfam" id="PF23748">
    <property type="entry name" value="Beta-prop_LRRK2"/>
    <property type="match status" value="1"/>
</dbReference>
<name>A0AAD9KAC3_9ANNE</name>
<dbReference type="InterPro" id="IPR000195">
    <property type="entry name" value="Rab-GAP-TBC_dom"/>
</dbReference>
<gene>
    <name evidence="6" type="ORF">LSH36_21g04056</name>
</gene>
<evidence type="ECO:0000256" key="3">
    <source>
        <dbReference type="SAM" id="MobiDB-lite"/>
    </source>
</evidence>
<keyword evidence="7" id="KW-1185">Reference proteome</keyword>
<evidence type="ECO:0000259" key="4">
    <source>
        <dbReference type="Pfam" id="PF00566"/>
    </source>
</evidence>
<protein>
    <submittedName>
        <fullName evidence="6">Uncharacterized protein</fullName>
    </submittedName>
</protein>
<sequence length="1012" mass="111690">MATRYAGVHATRDITICFYFQTLIRIWDCFLAEGPKVLFRFSLAIIKINEQGILAKKDTINVMRHLKVCGKLMFDTDGLVEVAFNDLKPFPHRKDIAAKQVVYLNALKEKLKKREIYRSALEEKNRMLDELDMIPPSALVYECAASCENDQAWICVGEQNYGKVVSVLSTEALARDTKIEVESHILSACCLEGEIFLIGTLSRILHAYSIKMVRELWCLTLNDSIFSLYVMISDYTNRLFAGMGDGTVAIIDQVQPKEPQEEPFYIPLGRSPVTGIVCTGKQVWMACGNAIHVLQSQSLDMLDKIMISPNPFDHVLMLAKSSHGIWTTIKGSSVLELWDSDQLTCKLLYDVCSNKVVARKTDDDGTLNKQRITTLLPFNNMLWIGTGDGLLTVYTIHDRSHLRHYAASHPVKDSNKCRAKQHRPQQQHLRHVENGKAKKIKAHRRLNREQSRSHEMLLNGMLEDDDDDDVGVVGHDGDGTDDDSRTKPKIRERRDHADELRQARLARRMRLQETRFVLGSNNRVNVKGTTPIVRPSSVSDLQTGSGVVNGLNARARKGGVSSDDKQCRAAGRPQMRSTKTSRLQRQKGLIQNGPPCSASDERLSRDDGKVDSVTSRGQDPGAIPDQRKPAQTGPATQQSGLGGIRNEVKHNDSVFVEEFHPVISVSCTSGDPHTDASPMPQPINPGADRRVHSGDAQRPMLGHNIAYADNKTRRQLPGVFKNTLGKAHAPPQESTVTAGRSRPTSTSESLTDESDLQYLASGLIQDLKPETVERKGQTPKFPGESVRSAEYALKIVNNKRPITAVGSTSSTCNSKGSSSKAVASAGLAPEQDGMSAPVPEIEIDQHDGGQLFRNMSKSLEVLDQQPAVLDSGPTLGISSADVMFGGSTPDLSRRNLRPPAFGHRLDGTASSSTMSSGSFSDLTYFIDLSVDTKVKVSDRPVKCLIPTSCNGTTVILSCAGCYGDDEAVLKWTKKAGESIWTNEPVPEVCPYTNMPRRPSYMRHMSLERSFSN</sequence>
<accession>A0AAD9KAC3</accession>
<dbReference type="EMBL" id="JAODUP010000021">
    <property type="protein sequence ID" value="KAK2168019.1"/>
    <property type="molecule type" value="Genomic_DNA"/>
</dbReference>
<dbReference type="PANTHER" id="PTHR12877">
    <property type="entry name" value="RHO GUANINE NUCLEOTIDE EXCHANGE FACTOR"/>
    <property type="match status" value="1"/>
</dbReference>
<feature type="region of interest" description="Disordered" evidence="3">
    <location>
        <begin position="462"/>
        <end position="498"/>
    </location>
</feature>
<dbReference type="Pfam" id="PF00566">
    <property type="entry name" value="RabGAP-TBC"/>
    <property type="match status" value="1"/>
</dbReference>
<dbReference type="GO" id="GO:0030036">
    <property type="term" value="P:actin cytoskeleton organization"/>
    <property type="evidence" value="ECO:0007669"/>
    <property type="project" value="TreeGrafter"/>
</dbReference>
<dbReference type="SUPFAM" id="SSF47923">
    <property type="entry name" value="Ypt/Rab-GAP domain of gyp1p"/>
    <property type="match status" value="1"/>
</dbReference>
<feature type="domain" description="Rab-GAP TBC" evidence="4">
    <location>
        <begin position="17"/>
        <end position="54"/>
    </location>
</feature>
<dbReference type="InterPro" id="IPR056602">
    <property type="entry name" value="Beta-prop_LRRK2"/>
</dbReference>
<dbReference type="InterPro" id="IPR036322">
    <property type="entry name" value="WD40_repeat_dom_sf"/>
</dbReference>
<dbReference type="PANTHER" id="PTHR12877:SF15">
    <property type="entry name" value="RHO GUANINE NUCLEOTIDE EXCHANGE FACTOR 17"/>
    <property type="match status" value="1"/>
</dbReference>
<feature type="compositionally biased region" description="Basic and acidic residues" evidence="3">
    <location>
        <begin position="599"/>
        <end position="610"/>
    </location>
</feature>
<evidence type="ECO:0000259" key="5">
    <source>
        <dbReference type="Pfam" id="PF23748"/>
    </source>
</evidence>
<feature type="compositionally biased region" description="Basic and acidic residues" evidence="3">
    <location>
        <begin position="475"/>
        <end position="486"/>
    </location>
</feature>
<evidence type="ECO:0000256" key="1">
    <source>
        <dbReference type="ARBA" id="ARBA00022553"/>
    </source>
</evidence>
<dbReference type="Proteomes" id="UP001208570">
    <property type="component" value="Unassembled WGS sequence"/>
</dbReference>
<dbReference type="AlphaFoldDB" id="A0AAD9KAC3"/>
<feature type="region of interest" description="Disordered" evidence="3">
    <location>
        <begin position="552"/>
        <end position="644"/>
    </location>
</feature>
<proteinExistence type="predicted"/>
<evidence type="ECO:0000313" key="7">
    <source>
        <dbReference type="Proteomes" id="UP001208570"/>
    </source>
</evidence>
<dbReference type="SUPFAM" id="SSF50978">
    <property type="entry name" value="WD40 repeat-like"/>
    <property type="match status" value="1"/>
</dbReference>
<comment type="caution">
    <text evidence="6">The sequence shown here is derived from an EMBL/GenBank/DDBJ whole genome shotgun (WGS) entry which is preliminary data.</text>
</comment>
<dbReference type="InterPro" id="IPR035969">
    <property type="entry name" value="Rab-GAP_TBC_sf"/>
</dbReference>